<sequence>MNSISLLEMNAKDIIHYIRGNKRLISGKNAFFIQLEFSLKMKTIEFTTNTSLKDLCHDLWISASPDQRRKFEVLANKVNYLNKKCKRRLYRRQHDNNNQNSFASDLINGINFP</sequence>
<dbReference type="EMBL" id="CAJVPK010000001">
    <property type="protein sequence ID" value="CAG8432704.1"/>
    <property type="molecule type" value="Genomic_DNA"/>
</dbReference>
<reference evidence="1" key="1">
    <citation type="submission" date="2021-06" db="EMBL/GenBank/DDBJ databases">
        <authorList>
            <person name="Kallberg Y."/>
            <person name="Tangrot J."/>
            <person name="Rosling A."/>
        </authorList>
    </citation>
    <scope>NUCLEOTIDE SEQUENCE</scope>
    <source>
        <strain evidence="1">AZ414A</strain>
    </source>
</reference>
<accession>A0A9N8YLW6</accession>
<dbReference type="AlphaFoldDB" id="A0A9N8YLW6"/>
<dbReference type="OrthoDB" id="2481154at2759"/>
<gene>
    <name evidence="1" type="ORF">DEBURN_LOCUS32</name>
</gene>
<protein>
    <submittedName>
        <fullName evidence="1">5686_t:CDS:1</fullName>
    </submittedName>
</protein>
<comment type="caution">
    <text evidence="1">The sequence shown here is derived from an EMBL/GenBank/DDBJ whole genome shotgun (WGS) entry which is preliminary data.</text>
</comment>
<evidence type="ECO:0000313" key="2">
    <source>
        <dbReference type="Proteomes" id="UP000789706"/>
    </source>
</evidence>
<proteinExistence type="predicted"/>
<keyword evidence="2" id="KW-1185">Reference proteome</keyword>
<evidence type="ECO:0000313" key="1">
    <source>
        <dbReference type="EMBL" id="CAG8432704.1"/>
    </source>
</evidence>
<dbReference type="Proteomes" id="UP000789706">
    <property type="component" value="Unassembled WGS sequence"/>
</dbReference>
<name>A0A9N8YLW6_9GLOM</name>
<organism evidence="1 2">
    <name type="scientific">Diversispora eburnea</name>
    <dbReference type="NCBI Taxonomy" id="1213867"/>
    <lineage>
        <taxon>Eukaryota</taxon>
        <taxon>Fungi</taxon>
        <taxon>Fungi incertae sedis</taxon>
        <taxon>Mucoromycota</taxon>
        <taxon>Glomeromycotina</taxon>
        <taxon>Glomeromycetes</taxon>
        <taxon>Diversisporales</taxon>
        <taxon>Diversisporaceae</taxon>
        <taxon>Diversispora</taxon>
    </lineage>
</organism>